<evidence type="ECO:0000313" key="1">
    <source>
        <dbReference type="EMBL" id="DAF48521.1"/>
    </source>
</evidence>
<organism evidence="1">
    <name type="scientific">Siphoviridae sp. ctdvJ3</name>
    <dbReference type="NCBI Taxonomy" id="2827903"/>
    <lineage>
        <taxon>Viruses</taxon>
        <taxon>Duplodnaviria</taxon>
        <taxon>Heunggongvirae</taxon>
        <taxon>Uroviricota</taxon>
        <taxon>Caudoviricetes</taxon>
    </lineage>
</organism>
<dbReference type="EMBL" id="BK032569">
    <property type="protein sequence ID" value="DAF48521.1"/>
    <property type="molecule type" value="Genomic_DNA"/>
</dbReference>
<proteinExistence type="predicted"/>
<accession>A0A8S5SC58</accession>
<reference evidence="1" key="1">
    <citation type="journal article" date="2021" name="Proc. Natl. Acad. Sci. U.S.A.">
        <title>A Catalog of Tens of Thousands of Viruses from Human Metagenomes Reveals Hidden Associations with Chronic Diseases.</title>
        <authorList>
            <person name="Tisza M.J."/>
            <person name="Buck C.B."/>
        </authorList>
    </citation>
    <scope>NUCLEOTIDE SEQUENCE</scope>
    <source>
        <strain evidence="1">CtdvJ3</strain>
    </source>
</reference>
<name>A0A8S5SC58_9CAUD</name>
<protein>
    <submittedName>
        <fullName evidence="1">Cysteine-rich protein</fullName>
    </submittedName>
</protein>
<sequence>MPELTDIGGKVSKFYCPVCRKERYITWSDLRKKIVYEGSQE</sequence>